<evidence type="ECO:0000313" key="2">
    <source>
        <dbReference type="Proteomes" id="UP000252519"/>
    </source>
</evidence>
<organism evidence="1 2">
    <name type="scientific">Ancylostoma caninum</name>
    <name type="common">Dog hookworm</name>
    <dbReference type="NCBI Taxonomy" id="29170"/>
    <lineage>
        <taxon>Eukaryota</taxon>
        <taxon>Metazoa</taxon>
        <taxon>Ecdysozoa</taxon>
        <taxon>Nematoda</taxon>
        <taxon>Chromadorea</taxon>
        <taxon>Rhabditida</taxon>
        <taxon>Rhabditina</taxon>
        <taxon>Rhabditomorpha</taxon>
        <taxon>Strongyloidea</taxon>
        <taxon>Ancylostomatidae</taxon>
        <taxon>Ancylostomatinae</taxon>
        <taxon>Ancylostoma</taxon>
    </lineage>
</organism>
<comment type="caution">
    <text evidence="1">The sequence shown here is derived from an EMBL/GenBank/DDBJ whole genome shotgun (WGS) entry which is preliminary data.</text>
</comment>
<dbReference type="EMBL" id="JOJR01000015">
    <property type="protein sequence ID" value="RCN51247.1"/>
    <property type="molecule type" value="Genomic_DNA"/>
</dbReference>
<dbReference type="Proteomes" id="UP000252519">
    <property type="component" value="Unassembled WGS sequence"/>
</dbReference>
<sequence>MFALCTFIAATLGAIILDGIENSIKSGGNPVTQAKSHKNTIKWQNSEFTTVSRKNEWKSLTNLNIERVENSG</sequence>
<accession>A0A368H7H3</accession>
<reference evidence="1 2" key="1">
    <citation type="submission" date="2014-10" db="EMBL/GenBank/DDBJ databases">
        <title>Draft genome of the hookworm Ancylostoma caninum.</title>
        <authorList>
            <person name="Mitreva M."/>
        </authorList>
    </citation>
    <scope>NUCLEOTIDE SEQUENCE [LARGE SCALE GENOMIC DNA]</scope>
    <source>
        <strain evidence="1 2">Baltimore</strain>
    </source>
</reference>
<proteinExistence type="predicted"/>
<protein>
    <submittedName>
        <fullName evidence="1">Uncharacterized protein</fullName>
    </submittedName>
</protein>
<gene>
    <name evidence="1" type="ORF">ANCCAN_02608</name>
</gene>
<evidence type="ECO:0000313" key="1">
    <source>
        <dbReference type="EMBL" id="RCN51247.1"/>
    </source>
</evidence>
<name>A0A368H7H3_ANCCA</name>
<dbReference type="AlphaFoldDB" id="A0A368H7H3"/>
<keyword evidence="2" id="KW-1185">Reference proteome</keyword>